<dbReference type="Proteomes" id="UP001066276">
    <property type="component" value="Chromosome 9"/>
</dbReference>
<accession>A0AAV7NC31</accession>
<evidence type="ECO:0000256" key="1">
    <source>
        <dbReference type="SAM" id="MobiDB-lite"/>
    </source>
</evidence>
<comment type="caution">
    <text evidence="2">The sequence shown here is derived from an EMBL/GenBank/DDBJ whole genome shotgun (WGS) entry which is preliminary data.</text>
</comment>
<feature type="compositionally biased region" description="Basic and acidic residues" evidence="1">
    <location>
        <begin position="74"/>
        <end position="91"/>
    </location>
</feature>
<reference evidence="2" key="1">
    <citation type="journal article" date="2022" name="bioRxiv">
        <title>Sequencing and chromosome-scale assembly of the giantPleurodeles waltlgenome.</title>
        <authorList>
            <person name="Brown T."/>
            <person name="Elewa A."/>
            <person name="Iarovenko S."/>
            <person name="Subramanian E."/>
            <person name="Araus A.J."/>
            <person name="Petzold A."/>
            <person name="Susuki M."/>
            <person name="Suzuki K.-i.T."/>
            <person name="Hayashi T."/>
            <person name="Toyoda A."/>
            <person name="Oliveira C."/>
            <person name="Osipova E."/>
            <person name="Leigh N.D."/>
            <person name="Simon A."/>
            <person name="Yun M.H."/>
        </authorList>
    </citation>
    <scope>NUCLEOTIDE SEQUENCE</scope>
    <source>
        <strain evidence="2">20211129_DDA</strain>
        <tissue evidence="2">Liver</tissue>
    </source>
</reference>
<dbReference type="AlphaFoldDB" id="A0AAV7NC31"/>
<dbReference type="EMBL" id="JANPWB010000013">
    <property type="protein sequence ID" value="KAJ1110743.1"/>
    <property type="molecule type" value="Genomic_DNA"/>
</dbReference>
<keyword evidence="3" id="KW-1185">Reference proteome</keyword>
<organism evidence="2 3">
    <name type="scientific">Pleurodeles waltl</name>
    <name type="common">Iberian ribbed newt</name>
    <dbReference type="NCBI Taxonomy" id="8319"/>
    <lineage>
        <taxon>Eukaryota</taxon>
        <taxon>Metazoa</taxon>
        <taxon>Chordata</taxon>
        <taxon>Craniata</taxon>
        <taxon>Vertebrata</taxon>
        <taxon>Euteleostomi</taxon>
        <taxon>Amphibia</taxon>
        <taxon>Batrachia</taxon>
        <taxon>Caudata</taxon>
        <taxon>Salamandroidea</taxon>
        <taxon>Salamandridae</taxon>
        <taxon>Pleurodelinae</taxon>
        <taxon>Pleurodeles</taxon>
    </lineage>
</organism>
<feature type="compositionally biased region" description="Basic and acidic residues" evidence="1">
    <location>
        <begin position="52"/>
        <end position="67"/>
    </location>
</feature>
<gene>
    <name evidence="2" type="ORF">NDU88_008090</name>
</gene>
<proteinExistence type="predicted"/>
<evidence type="ECO:0000313" key="3">
    <source>
        <dbReference type="Proteomes" id="UP001066276"/>
    </source>
</evidence>
<name>A0AAV7NC31_PLEWA</name>
<feature type="region of interest" description="Disordered" evidence="1">
    <location>
        <begin position="52"/>
        <end position="91"/>
    </location>
</feature>
<feature type="region of interest" description="Disordered" evidence="1">
    <location>
        <begin position="1"/>
        <end position="34"/>
    </location>
</feature>
<protein>
    <submittedName>
        <fullName evidence="2">Uncharacterized protein</fullName>
    </submittedName>
</protein>
<evidence type="ECO:0000313" key="2">
    <source>
        <dbReference type="EMBL" id="KAJ1110743.1"/>
    </source>
</evidence>
<sequence length="91" mass="9993">MLTCSTPVPPRESPPSSQKALLPDVEEHTNGDQAPVTQAFLTSLLDVLKTDPQDHKRDLSQDLHNVKQDQSSLGDRDSSLEDNKTAKGEEI</sequence>